<dbReference type="Gene3D" id="3.30.750.180">
    <property type="entry name" value="GpdQ, beta-strand dimerisation domain"/>
    <property type="match status" value="1"/>
</dbReference>
<keyword evidence="3" id="KW-0408">Iron</keyword>
<dbReference type="InterPro" id="IPR042281">
    <property type="entry name" value="GpdQ_beta-strand"/>
</dbReference>
<dbReference type="Proteomes" id="UP000540919">
    <property type="component" value="Unassembled WGS sequence"/>
</dbReference>
<feature type="domain" description="Calcineurin-like phosphoesterase" evidence="5">
    <location>
        <begin position="1"/>
        <end position="198"/>
    </location>
</feature>
<dbReference type="InterPro" id="IPR004843">
    <property type="entry name" value="Calcineurin-like_PHP"/>
</dbReference>
<dbReference type="EMBL" id="JABVBA010000003">
    <property type="protein sequence ID" value="NVF11227.1"/>
    <property type="molecule type" value="Genomic_DNA"/>
</dbReference>
<keyword evidence="7" id="KW-1185">Reference proteome</keyword>
<evidence type="ECO:0000313" key="7">
    <source>
        <dbReference type="Proteomes" id="UP000540919"/>
    </source>
</evidence>
<dbReference type="Gene3D" id="3.60.21.40">
    <property type="entry name" value="GpdQ, catalytic alpha/beta sandwich domain"/>
    <property type="match status" value="1"/>
</dbReference>
<evidence type="ECO:0000256" key="4">
    <source>
        <dbReference type="ARBA" id="ARBA00025742"/>
    </source>
</evidence>
<evidence type="ECO:0000259" key="5">
    <source>
        <dbReference type="Pfam" id="PF00149"/>
    </source>
</evidence>
<dbReference type="SUPFAM" id="SSF56300">
    <property type="entry name" value="Metallo-dependent phosphatases"/>
    <property type="match status" value="1"/>
</dbReference>
<dbReference type="PANTHER" id="PTHR42988">
    <property type="entry name" value="PHOSPHOHYDROLASE"/>
    <property type="match status" value="1"/>
</dbReference>
<comment type="caution">
    <text evidence="6">The sequence shown here is derived from an EMBL/GenBank/DDBJ whole genome shotgun (WGS) entry which is preliminary data.</text>
</comment>
<dbReference type="Pfam" id="PF00149">
    <property type="entry name" value="Metallophos"/>
    <property type="match status" value="1"/>
</dbReference>
<accession>A0ABX2N942</accession>
<keyword evidence="2" id="KW-0378">Hydrolase</keyword>
<evidence type="ECO:0000256" key="1">
    <source>
        <dbReference type="ARBA" id="ARBA00022723"/>
    </source>
</evidence>
<gene>
    <name evidence="6" type="ORF">HV819_04365</name>
</gene>
<keyword evidence="1" id="KW-0479">Metal-binding</keyword>
<evidence type="ECO:0000256" key="2">
    <source>
        <dbReference type="ARBA" id="ARBA00022801"/>
    </source>
</evidence>
<evidence type="ECO:0000256" key="3">
    <source>
        <dbReference type="ARBA" id="ARBA00023004"/>
    </source>
</evidence>
<dbReference type="InterPro" id="IPR042283">
    <property type="entry name" value="GpdQ_catalytic"/>
</dbReference>
<reference evidence="6 7" key="1">
    <citation type="submission" date="2020-06" db="EMBL/GenBank/DDBJ databases">
        <title>Anaerococcus sp. nov., isolated form swine feces.</title>
        <authorList>
            <person name="Yu S."/>
        </authorList>
    </citation>
    <scope>NUCLEOTIDE SEQUENCE [LARGE SCALE GENOMIC DNA]</scope>
    <source>
        <strain evidence="6 7">AGMB00486</strain>
    </source>
</reference>
<evidence type="ECO:0000313" key="6">
    <source>
        <dbReference type="EMBL" id="NVF11227.1"/>
    </source>
</evidence>
<proteinExistence type="inferred from homology"/>
<comment type="similarity">
    <text evidence="4">Belongs to the cyclic nucleotide phosphodiesterase class-III family.</text>
</comment>
<dbReference type="RefSeq" id="WP_176269624.1">
    <property type="nucleotide sequence ID" value="NZ_JABVBA010000003.1"/>
</dbReference>
<dbReference type="InterPro" id="IPR050884">
    <property type="entry name" value="CNP_phosphodiesterase-III"/>
</dbReference>
<sequence length="291" mass="33175">MRIFQISDTHVRGDGKLSFQKADTIKLLTKTVEYFQKLEDFKLPEFFVVSGDLSEGGKRDGYEYVKKALDALPRPSYILPGNHDKRDFFLDIFRNEAPIKEDIKPYICYSLEDYPVRIIVVDTSIPETHFGGLSKEVEKWLETRANEDEGKPTLVFTHHPPFDTGMTAMDEGFINSDKFAKLLKRFKKCKLCLGHLHVSMSTVWEGIPCVVAPSIAMQMEVDFRDKDGKDVSKEEKEDNFKGGGDRFYLGNPGYLIHELVNGNQINSYVSTIPAGADYSGPFPFKYYEGEH</sequence>
<name>A0ABX2N942_9FIRM</name>
<organism evidence="6 7">
    <name type="scientific">Anaerococcus faecalis</name>
    <dbReference type="NCBI Taxonomy" id="2742993"/>
    <lineage>
        <taxon>Bacteria</taxon>
        <taxon>Bacillati</taxon>
        <taxon>Bacillota</taxon>
        <taxon>Tissierellia</taxon>
        <taxon>Tissierellales</taxon>
        <taxon>Peptoniphilaceae</taxon>
        <taxon>Anaerococcus</taxon>
    </lineage>
</organism>
<dbReference type="InterPro" id="IPR029052">
    <property type="entry name" value="Metallo-depent_PP-like"/>
</dbReference>
<dbReference type="PANTHER" id="PTHR42988:SF2">
    <property type="entry name" value="CYCLIC NUCLEOTIDE PHOSPHODIESTERASE CBUA0032-RELATED"/>
    <property type="match status" value="1"/>
</dbReference>
<protein>
    <submittedName>
        <fullName evidence="6">Metallophosphoesterase</fullName>
    </submittedName>
</protein>